<evidence type="ECO:0000313" key="3">
    <source>
        <dbReference type="Proteomes" id="UP000824128"/>
    </source>
</evidence>
<dbReference type="EMBL" id="DVNZ01000044">
    <property type="protein sequence ID" value="HIU93777.1"/>
    <property type="molecule type" value="Genomic_DNA"/>
</dbReference>
<reference evidence="2" key="2">
    <citation type="journal article" date="2021" name="PeerJ">
        <title>Extensive microbial diversity within the chicken gut microbiome revealed by metagenomics and culture.</title>
        <authorList>
            <person name="Gilroy R."/>
            <person name="Ravi A."/>
            <person name="Getino M."/>
            <person name="Pursley I."/>
            <person name="Horton D.L."/>
            <person name="Alikhan N.F."/>
            <person name="Baker D."/>
            <person name="Gharbi K."/>
            <person name="Hall N."/>
            <person name="Watson M."/>
            <person name="Adriaenssens E.M."/>
            <person name="Foster-Nyarko E."/>
            <person name="Jarju S."/>
            <person name="Secka A."/>
            <person name="Antonio M."/>
            <person name="Oren A."/>
            <person name="Chaudhuri R.R."/>
            <person name="La Ragione R."/>
            <person name="Hildebrand F."/>
            <person name="Pallen M.J."/>
        </authorList>
    </citation>
    <scope>NUCLEOTIDE SEQUENCE</scope>
    <source>
        <strain evidence="2">ChiGjej2B2-16831</strain>
    </source>
</reference>
<organism evidence="2 3">
    <name type="scientific">Candidatus Aphodomorpha intestinavium</name>
    <dbReference type="NCBI Taxonomy" id="2840672"/>
    <lineage>
        <taxon>Bacteria</taxon>
        <taxon>Bacillati</taxon>
        <taxon>Bacillota</taxon>
        <taxon>Clostridia</taxon>
        <taxon>Eubacteriales</taxon>
        <taxon>Candidatus Aphodomorpha</taxon>
    </lineage>
</organism>
<sequence length="450" mass="49952">MKKLLALILAAVLAIGMVACTTTPATDEPGATDGADGSEEIDLSAQPAGSITLRVQMSLGQWTDNFDTLIESYMAEHPEIAAIEANFPSSDVGEELLLAALNAGELPDIIGMAYGYGMEQWWQYCVDLSSGCPAYDLLTEEQKTLGTCGDYGMIIMPIYVEGTGILYNMRLLEEAGWTTTPQTRDELLQLCKDLTDAGITPFMHQWSETYLNLLNWVGPTWLAAKENQGLDFLNAMLAGEDMNLSEDEDWNAFLDTYEQILIPYAQEGAIATDKWTARNAFFLEECAMLVGEGSWETPNIAEMNPDLLDYVKQDLLPIYNEADKNMMQLQTISASVTDSGDPVRVAAAKDFLSYIVSSEEARVWHQELMGNPTSITTLEASDNMPKLAVDVVNVMKEGRGAESMFEWMPVNMHPDLEQAWAMFVAGEYDRDQFTERYEQIFKDYAAGLYG</sequence>
<keyword evidence="1" id="KW-0732">Signal</keyword>
<evidence type="ECO:0000313" key="2">
    <source>
        <dbReference type="EMBL" id="HIU93777.1"/>
    </source>
</evidence>
<dbReference type="PROSITE" id="PS51257">
    <property type="entry name" value="PROKAR_LIPOPROTEIN"/>
    <property type="match status" value="1"/>
</dbReference>
<dbReference type="PANTHER" id="PTHR43649">
    <property type="entry name" value="ARABINOSE-BINDING PROTEIN-RELATED"/>
    <property type="match status" value="1"/>
</dbReference>
<name>A0A9D1ST21_9FIRM</name>
<protein>
    <submittedName>
        <fullName evidence="2">Carbohydrate ABC transporter substrate-binding protein</fullName>
    </submittedName>
</protein>
<feature type="signal peptide" evidence="1">
    <location>
        <begin position="1"/>
        <end position="25"/>
    </location>
</feature>
<dbReference type="AlphaFoldDB" id="A0A9D1ST21"/>
<dbReference type="InterPro" id="IPR050490">
    <property type="entry name" value="Bact_solute-bd_prot1"/>
</dbReference>
<dbReference type="Proteomes" id="UP000824128">
    <property type="component" value="Unassembled WGS sequence"/>
</dbReference>
<accession>A0A9D1ST21</accession>
<dbReference type="Gene3D" id="3.40.190.10">
    <property type="entry name" value="Periplasmic binding protein-like II"/>
    <property type="match status" value="2"/>
</dbReference>
<comment type="caution">
    <text evidence="2">The sequence shown here is derived from an EMBL/GenBank/DDBJ whole genome shotgun (WGS) entry which is preliminary data.</text>
</comment>
<feature type="chain" id="PRO_5039159213" evidence="1">
    <location>
        <begin position="26"/>
        <end position="450"/>
    </location>
</feature>
<evidence type="ECO:0000256" key="1">
    <source>
        <dbReference type="SAM" id="SignalP"/>
    </source>
</evidence>
<dbReference type="Pfam" id="PF01547">
    <property type="entry name" value="SBP_bac_1"/>
    <property type="match status" value="1"/>
</dbReference>
<dbReference type="SUPFAM" id="SSF53850">
    <property type="entry name" value="Periplasmic binding protein-like II"/>
    <property type="match status" value="1"/>
</dbReference>
<dbReference type="InterPro" id="IPR006059">
    <property type="entry name" value="SBP"/>
</dbReference>
<reference evidence="2" key="1">
    <citation type="submission" date="2020-10" db="EMBL/GenBank/DDBJ databases">
        <authorList>
            <person name="Gilroy R."/>
        </authorList>
    </citation>
    <scope>NUCLEOTIDE SEQUENCE</scope>
    <source>
        <strain evidence="2">ChiGjej2B2-16831</strain>
    </source>
</reference>
<proteinExistence type="predicted"/>
<gene>
    <name evidence="2" type="ORF">IAD24_01330</name>
</gene>